<evidence type="ECO:0000256" key="1">
    <source>
        <dbReference type="SAM" id="SignalP"/>
    </source>
</evidence>
<gene>
    <name evidence="2" type="ORF">L3X38_004672</name>
</gene>
<keyword evidence="1" id="KW-0732">Signal</keyword>
<dbReference type="InterPro" id="IPR039904">
    <property type="entry name" value="TRANK1"/>
</dbReference>
<dbReference type="PANTHER" id="PTHR21529:SF4">
    <property type="entry name" value="TPR AND ANKYRIN REPEAT-CONTAINING PROTEIN 1"/>
    <property type="match status" value="1"/>
</dbReference>
<keyword evidence="3" id="KW-1185">Reference proteome</keyword>
<name>A0AAD5F3B7_PRUDU</name>
<reference evidence="2 3" key="1">
    <citation type="journal article" date="2022" name="G3 (Bethesda)">
        <title>Whole-genome sequence and methylome profiling of the almond [Prunus dulcis (Mill.) D.A. Webb] cultivar 'Nonpareil'.</title>
        <authorList>
            <person name="D'Amico-Willman K.M."/>
            <person name="Ouma W.Z."/>
            <person name="Meulia T."/>
            <person name="Sideli G.M."/>
            <person name="Gradziel T.M."/>
            <person name="Fresnedo-Ramirez J."/>
        </authorList>
    </citation>
    <scope>NUCLEOTIDE SEQUENCE [LARGE SCALE GENOMIC DNA]</scope>
    <source>
        <strain evidence="2">Clone GOH B32 T37-40</strain>
    </source>
</reference>
<evidence type="ECO:0000313" key="3">
    <source>
        <dbReference type="Proteomes" id="UP001054821"/>
    </source>
</evidence>
<dbReference type="AlphaFoldDB" id="A0AAD5F3B7"/>
<dbReference type="PANTHER" id="PTHR21529">
    <property type="entry name" value="MAMMARY TURMOR VIRUS RECEPTOR HOMOLOG 1, 2 MTVR1, 2"/>
    <property type="match status" value="1"/>
</dbReference>
<organism evidence="2 3">
    <name type="scientific">Prunus dulcis</name>
    <name type="common">Almond</name>
    <name type="synonym">Amygdalus dulcis</name>
    <dbReference type="NCBI Taxonomy" id="3755"/>
    <lineage>
        <taxon>Eukaryota</taxon>
        <taxon>Viridiplantae</taxon>
        <taxon>Streptophyta</taxon>
        <taxon>Embryophyta</taxon>
        <taxon>Tracheophyta</taxon>
        <taxon>Spermatophyta</taxon>
        <taxon>Magnoliopsida</taxon>
        <taxon>eudicotyledons</taxon>
        <taxon>Gunneridae</taxon>
        <taxon>Pentapetalae</taxon>
        <taxon>rosids</taxon>
        <taxon>fabids</taxon>
        <taxon>Rosales</taxon>
        <taxon>Rosaceae</taxon>
        <taxon>Amygdaloideae</taxon>
        <taxon>Amygdaleae</taxon>
        <taxon>Prunus</taxon>
    </lineage>
</organism>
<comment type="caution">
    <text evidence="2">The sequence shown here is derived from an EMBL/GenBank/DDBJ whole genome shotgun (WGS) entry which is preliminary data.</text>
</comment>
<feature type="chain" id="PRO_5042085316" evidence="1">
    <location>
        <begin position="19"/>
        <end position="132"/>
    </location>
</feature>
<evidence type="ECO:0000313" key="2">
    <source>
        <dbReference type="EMBL" id="KAI5351781.1"/>
    </source>
</evidence>
<protein>
    <submittedName>
        <fullName evidence="2">Uncharacterized protein</fullName>
    </submittedName>
</protein>
<sequence>MLRFVVVLCLVYLNFGMGLDELYDLLGRDYITEQLPREFYDALKRRRRHKTLNINVKLLAAAFQKIGNTLVIASFGSDCSRFLCSDVIFVDMKANHSRDYILRKLIPKQPPVLQVSQATSVEAAGDNSCHLS</sequence>
<feature type="signal peptide" evidence="1">
    <location>
        <begin position="1"/>
        <end position="18"/>
    </location>
</feature>
<proteinExistence type="predicted"/>
<dbReference type="Proteomes" id="UP001054821">
    <property type="component" value="Chromosome 1"/>
</dbReference>
<dbReference type="EMBL" id="JAJFAZ020000001">
    <property type="protein sequence ID" value="KAI5351781.1"/>
    <property type="molecule type" value="Genomic_DNA"/>
</dbReference>
<accession>A0AAD5F3B7</accession>